<accession>A0A1D3MID8</accession>
<protein>
    <recommendedName>
        <fullName evidence="3">C1q domain-containing protein</fullName>
    </recommendedName>
</protein>
<dbReference type="EMBL" id="LXLX01000027">
    <property type="protein sequence ID" value="OFD95351.1"/>
    <property type="molecule type" value="Genomic_DNA"/>
</dbReference>
<evidence type="ECO:0000313" key="1">
    <source>
        <dbReference type="EMBL" id="OFD95351.1"/>
    </source>
</evidence>
<dbReference type="RefSeq" id="WP_002109865.1">
    <property type="nucleotide sequence ID" value="NZ_FMJF01000014.1"/>
</dbReference>
<dbReference type="SUPFAM" id="SSF49842">
    <property type="entry name" value="TNF-like"/>
    <property type="match status" value="1"/>
</dbReference>
<reference evidence="1 2" key="1">
    <citation type="submission" date="2016-05" db="EMBL/GenBank/DDBJ databases">
        <title>Bacillus thuringiensis and Bacillus weihenstephanensis as novel biocontrol agents of wilt causing Verticillium species.</title>
        <authorList>
            <person name="Hollensteiner J."/>
            <person name="Wemheuer F."/>
            <person name="Harting R."/>
            <person name="Kolarzyk A."/>
            <person name="Diaz-Valerio S."/>
            <person name="Poehlein A."/>
            <person name="Brzuszkiewicz E."/>
            <person name="Nesemann K."/>
            <person name="Braus-Stromeyer S."/>
            <person name="Braus G."/>
            <person name="Daniel R."/>
            <person name="Liesegang H."/>
        </authorList>
    </citation>
    <scope>NUCLEOTIDE SEQUENCE [LARGE SCALE GENOMIC DNA]</scope>
    <source>
        <strain evidence="1 2">GOE11</strain>
    </source>
</reference>
<evidence type="ECO:0000313" key="2">
    <source>
        <dbReference type="Proteomes" id="UP000175835"/>
    </source>
</evidence>
<sequence length="176" mass="19344">MSSKFSKHPNHCWMPCAFPIPEPPKPEIQSAFRAVRNATNPNITIPANTSIQVLYPNEQYDLRNEYNTLTSTFIPATKGVYSIIASVEFIVTPPPTTPTDYRVLISILVNNIAVAIDNDFFNTRLGNNNIASVSTNIQLNAGDQVQIFVTSTIAGSIDSDPSSTHFEATRFPSPTI</sequence>
<organism evidence="1 2">
    <name type="scientific">Bacillus mycoides</name>
    <dbReference type="NCBI Taxonomy" id="1405"/>
    <lineage>
        <taxon>Bacteria</taxon>
        <taxon>Bacillati</taxon>
        <taxon>Bacillota</taxon>
        <taxon>Bacilli</taxon>
        <taxon>Bacillales</taxon>
        <taxon>Bacillaceae</taxon>
        <taxon>Bacillus</taxon>
        <taxon>Bacillus cereus group</taxon>
    </lineage>
</organism>
<evidence type="ECO:0008006" key="3">
    <source>
        <dbReference type="Google" id="ProtNLM"/>
    </source>
</evidence>
<dbReference type="Gene3D" id="2.60.120.40">
    <property type="match status" value="1"/>
</dbReference>
<dbReference type="Proteomes" id="UP000175835">
    <property type="component" value="Unassembled WGS sequence"/>
</dbReference>
<name>A0A1D3MID8_BACMY</name>
<dbReference type="InterPro" id="IPR008983">
    <property type="entry name" value="Tumour_necrosis_fac-like_dom"/>
</dbReference>
<dbReference type="PATRIC" id="fig|86662.23.peg.2396"/>
<proteinExistence type="predicted"/>
<gene>
    <name evidence="1" type="ORF">BWGOE11_24600</name>
</gene>
<comment type="caution">
    <text evidence="1">The sequence shown here is derived from an EMBL/GenBank/DDBJ whole genome shotgun (WGS) entry which is preliminary data.</text>
</comment>
<dbReference type="AlphaFoldDB" id="A0A1D3MID8"/>